<dbReference type="PANTHER" id="PTHR42847">
    <property type="entry name" value="ALKANESULFONATE MONOOXYGENASE"/>
    <property type="match status" value="1"/>
</dbReference>
<comment type="catalytic activity">
    <reaction evidence="6">
        <text>thymine + FMNH2 + NADH + O2 = (Z)-2-methylureidoacrylate + FMN + NAD(+) + H2O + H(+)</text>
        <dbReference type="Rhea" id="RHEA:31599"/>
        <dbReference type="ChEBI" id="CHEBI:15377"/>
        <dbReference type="ChEBI" id="CHEBI:15378"/>
        <dbReference type="ChEBI" id="CHEBI:15379"/>
        <dbReference type="ChEBI" id="CHEBI:17821"/>
        <dbReference type="ChEBI" id="CHEBI:57540"/>
        <dbReference type="ChEBI" id="CHEBI:57618"/>
        <dbReference type="ChEBI" id="CHEBI:57945"/>
        <dbReference type="ChEBI" id="CHEBI:58210"/>
        <dbReference type="ChEBI" id="CHEBI:143783"/>
        <dbReference type="EC" id="1.14.99.46"/>
    </reaction>
</comment>
<dbReference type="EC" id="1.14.99.46" evidence="6"/>
<comment type="similarity">
    <text evidence="6">Belongs to the NtaA/SnaA/DszA monooxygenase family. RutA subfamily.</text>
</comment>
<dbReference type="GO" id="GO:0052614">
    <property type="term" value="F:uracil oxygenase activity"/>
    <property type="evidence" value="ECO:0007669"/>
    <property type="project" value="UniProtKB-EC"/>
</dbReference>
<dbReference type="NCBIfam" id="TIGR03612">
    <property type="entry name" value="RutA"/>
    <property type="match status" value="1"/>
</dbReference>
<keyword evidence="1 6" id="KW-0285">Flavoprotein</keyword>
<evidence type="ECO:0000256" key="2">
    <source>
        <dbReference type="ARBA" id="ARBA00022643"/>
    </source>
</evidence>
<evidence type="ECO:0000256" key="1">
    <source>
        <dbReference type="ARBA" id="ARBA00022630"/>
    </source>
</evidence>
<dbReference type="EMBL" id="JBHSKP010000019">
    <property type="protein sequence ID" value="MFC5155009.1"/>
    <property type="molecule type" value="Genomic_DNA"/>
</dbReference>
<comment type="catalytic activity">
    <reaction evidence="6">
        <text>uracil + FMNH2 + NADH + O2 = (Z)-3-ureidoacrylate + FMN + NAD(+) + H2O + H(+)</text>
        <dbReference type="Rhea" id="RHEA:31587"/>
        <dbReference type="ChEBI" id="CHEBI:15377"/>
        <dbReference type="ChEBI" id="CHEBI:15378"/>
        <dbReference type="ChEBI" id="CHEBI:15379"/>
        <dbReference type="ChEBI" id="CHEBI:17568"/>
        <dbReference type="ChEBI" id="CHEBI:57540"/>
        <dbReference type="ChEBI" id="CHEBI:57618"/>
        <dbReference type="ChEBI" id="CHEBI:57945"/>
        <dbReference type="ChEBI" id="CHEBI:58210"/>
        <dbReference type="ChEBI" id="CHEBI:59891"/>
        <dbReference type="EC" id="1.14.99.46"/>
    </reaction>
</comment>
<feature type="binding site" evidence="6">
    <location>
        <position position="115"/>
    </location>
    <ligand>
        <name>FMN</name>
        <dbReference type="ChEBI" id="CHEBI:58210"/>
    </ligand>
</feature>
<keyword evidence="4 6" id="KW-0560">Oxidoreductase</keyword>
<dbReference type="InterPro" id="IPR036661">
    <property type="entry name" value="Luciferase-like_sf"/>
</dbReference>
<dbReference type="SUPFAM" id="SSF51679">
    <property type="entry name" value="Bacterial luciferase-like"/>
    <property type="match status" value="1"/>
</dbReference>
<name>A0ABW0ATB5_9ACTN</name>
<evidence type="ECO:0000256" key="4">
    <source>
        <dbReference type="ARBA" id="ARBA00023002"/>
    </source>
</evidence>
<comment type="function">
    <text evidence="6">Catalyzes the pyrimidine ring opening between N-3 and C-4 by an unusual flavin hydroperoxide-catalyzed mechanism, adding oxygen atoms in the process to yield ureidoacrylate peracid, that immediately reacts with FMN forming ureidoacrylate and FMN-N(5)-oxide. The FMN-N(5)-oxide reacts spontaneously with NADH to produce FMN. Requires the flavin reductase RutF to regenerate FMN in vivo.</text>
</comment>
<keyword evidence="10" id="KW-1185">Reference proteome</keyword>
<comment type="caution">
    <text evidence="9">The sequence shown here is derived from an EMBL/GenBank/DDBJ whole genome shotgun (WGS) entry which is preliminary data.</text>
</comment>
<feature type="binding site" evidence="6">
    <location>
        <begin position="49"/>
        <end position="50"/>
    </location>
    <ligand>
        <name>FMN</name>
        <dbReference type="ChEBI" id="CHEBI:58210"/>
    </ligand>
</feature>
<dbReference type="CDD" id="cd01094">
    <property type="entry name" value="Alkanesulfonate_monoxygenase"/>
    <property type="match status" value="1"/>
</dbReference>
<dbReference type="InterPro" id="IPR019914">
    <property type="entry name" value="Pyrimidine_monooxygenase_RutA"/>
</dbReference>
<feature type="binding site" evidence="6">
    <location>
        <position position="124"/>
    </location>
    <ligand>
        <name>FMN</name>
        <dbReference type="ChEBI" id="CHEBI:58210"/>
    </ligand>
</feature>
<dbReference type="InterPro" id="IPR050172">
    <property type="entry name" value="SsuD_RutA_monooxygenase"/>
</dbReference>
<dbReference type="InterPro" id="IPR011251">
    <property type="entry name" value="Luciferase-like_dom"/>
</dbReference>
<dbReference type="RefSeq" id="WP_344474642.1">
    <property type="nucleotide sequence ID" value="NZ_BAAASB010000004.1"/>
</dbReference>
<keyword evidence="3 6" id="KW-0521">NADP</keyword>
<evidence type="ECO:0000259" key="8">
    <source>
        <dbReference type="Pfam" id="PF00296"/>
    </source>
</evidence>
<feature type="region of interest" description="Disordered" evidence="7">
    <location>
        <begin position="353"/>
        <end position="380"/>
    </location>
</feature>
<feature type="binding site" evidence="6">
    <location>
        <begin position="140"/>
        <end position="141"/>
    </location>
    <ligand>
        <name>FMN</name>
        <dbReference type="ChEBI" id="CHEBI:58210"/>
    </ligand>
</feature>
<dbReference type="Pfam" id="PF00296">
    <property type="entry name" value="Bac_luciferase"/>
    <property type="match status" value="1"/>
</dbReference>
<evidence type="ECO:0000256" key="6">
    <source>
        <dbReference type="HAMAP-Rule" id="MF_01699"/>
    </source>
</evidence>
<dbReference type="HAMAP" id="MF_01699">
    <property type="entry name" value="RutA"/>
    <property type="match status" value="1"/>
</dbReference>
<organism evidence="9 10">
    <name type="scientific">Streptomyces amakusaensis</name>
    <dbReference type="NCBI Taxonomy" id="67271"/>
    <lineage>
        <taxon>Bacteria</taxon>
        <taxon>Bacillati</taxon>
        <taxon>Actinomycetota</taxon>
        <taxon>Actinomycetes</taxon>
        <taxon>Kitasatosporales</taxon>
        <taxon>Streptomycetaceae</taxon>
        <taxon>Streptomyces</taxon>
    </lineage>
</organism>
<dbReference type="Gene3D" id="3.20.20.30">
    <property type="entry name" value="Luciferase-like domain"/>
    <property type="match status" value="1"/>
</dbReference>
<evidence type="ECO:0000256" key="5">
    <source>
        <dbReference type="ARBA" id="ARBA00023033"/>
    </source>
</evidence>
<evidence type="ECO:0000313" key="9">
    <source>
        <dbReference type="EMBL" id="MFC5155009.1"/>
    </source>
</evidence>
<proteinExistence type="inferred from homology"/>
<keyword evidence="2 6" id="KW-0288">FMN</keyword>
<reference evidence="10" key="1">
    <citation type="journal article" date="2019" name="Int. J. Syst. Evol. Microbiol.">
        <title>The Global Catalogue of Microorganisms (GCM) 10K type strain sequencing project: providing services to taxonomists for standard genome sequencing and annotation.</title>
        <authorList>
            <consortium name="The Broad Institute Genomics Platform"/>
            <consortium name="The Broad Institute Genome Sequencing Center for Infectious Disease"/>
            <person name="Wu L."/>
            <person name="Ma J."/>
        </authorList>
    </citation>
    <scope>NUCLEOTIDE SEQUENCE [LARGE SCALE GENOMIC DNA]</scope>
    <source>
        <strain evidence="10">PCU 266</strain>
    </source>
</reference>
<accession>A0ABW0ATB5</accession>
<sequence>MDIGVFLPIGNNGWLISKSSPQYMPTFALNKAIVQRAEEHGLDFALSMIKLKGFGGETEFWDHCLESFTLTAALAAVTERIRLYASAPVLALPPAIAARMAVTIDSIAPGRAGVNIVTGWAPAEYAQMDLWPGDEHFANRYARAAEYVTVLRQLWGAGTSDFAGEFYRMDGCVLSPRPASGHIDILAAGQSGTGMRFAAEHADGNFILGSGVNTPLALSDATAALAEHTRATGRDVGALALFMVIADETDSAARAKWEDYHENADLGALGYLTAQTATDKDADDSSTARTVALPEGAVNLNMGTLVGSYENVARMLDRISEVHGVKGVILVFDEFLEGMENFGTRIQPLMKSRAPVSGSSVSRSSVSRASVSRSSAPGKP</sequence>
<keyword evidence="5 6" id="KW-0503">Monooxygenase</keyword>
<evidence type="ECO:0000256" key="3">
    <source>
        <dbReference type="ARBA" id="ARBA00022857"/>
    </source>
</evidence>
<dbReference type="Proteomes" id="UP001596160">
    <property type="component" value="Unassembled WGS sequence"/>
</dbReference>
<feature type="binding site" evidence="6">
    <location>
        <position position="191"/>
    </location>
    <ligand>
        <name>FMN</name>
        <dbReference type="ChEBI" id="CHEBI:58210"/>
    </ligand>
</feature>
<gene>
    <name evidence="6 9" type="primary">rutA</name>
    <name evidence="9" type="ORF">ACFPRH_25065</name>
</gene>
<dbReference type="PANTHER" id="PTHR42847:SF4">
    <property type="entry name" value="ALKANESULFONATE MONOOXYGENASE-RELATED"/>
    <property type="match status" value="1"/>
</dbReference>
<protein>
    <recommendedName>
        <fullName evidence="6">Pyrimidine monooxygenase RutA</fullName>
        <ecNumber evidence="6">1.14.99.46</ecNumber>
    </recommendedName>
</protein>
<feature type="domain" description="Luciferase-like" evidence="8">
    <location>
        <begin position="1"/>
        <end position="317"/>
    </location>
</feature>
<evidence type="ECO:0000313" key="10">
    <source>
        <dbReference type="Proteomes" id="UP001596160"/>
    </source>
</evidence>
<evidence type="ECO:0000256" key="7">
    <source>
        <dbReference type="SAM" id="MobiDB-lite"/>
    </source>
</evidence>